<dbReference type="GO" id="GO:0017004">
    <property type="term" value="P:cytochrome complex assembly"/>
    <property type="evidence" value="ECO:0007669"/>
    <property type="project" value="UniProtKB-KW"/>
</dbReference>
<evidence type="ECO:0000256" key="7">
    <source>
        <dbReference type="ARBA" id="ARBA00022989"/>
    </source>
</evidence>
<reference evidence="11 12" key="1">
    <citation type="journal article" date="2020" name="MBio">
        <title>Erratum for Teymournejad et al., 'Isolation and Molecular Analysis of a Novel Neorickettsia Species That Causes Potomac Horse Fever'.</title>
        <authorList>
            <person name="Teymournejad O."/>
            <person name="Lin M."/>
            <person name="Bekebrede H."/>
            <person name="Kamr A."/>
            <person name="Toribio R.E."/>
            <person name="Arroyo L.G."/>
            <person name="Baird J.D."/>
            <person name="Rikihisa Y."/>
        </authorList>
    </citation>
    <scope>NUCLEOTIDE SEQUENCE [LARGE SCALE GENOMIC DNA]</scope>
    <source>
        <strain evidence="11 12">Fin17</strain>
    </source>
</reference>
<keyword evidence="5" id="KW-0201">Cytochrome c-type biogenesis</keyword>
<accession>A0A6P1GCB3</accession>
<evidence type="ECO:0000256" key="2">
    <source>
        <dbReference type="ARBA" id="ARBA00022617"/>
    </source>
</evidence>
<dbReference type="Pfam" id="PF03100">
    <property type="entry name" value="CcmE"/>
    <property type="match status" value="1"/>
</dbReference>
<evidence type="ECO:0000256" key="9">
    <source>
        <dbReference type="ARBA" id="ARBA00023136"/>
    </source>
</evidence>
<sequence length="135" mass="15165">MLLLRWKKFWFLSLGLLLFSGAVSLLLFNLGESISFFYLPSDIERTVGSNREIKVGGVVGGIKKSKGGVRFLLSDDTAEIEVLYEGILPALVQDGMNVVVIARFEDGLLFAKKVLVKHDERYYPPEDFIKPLRGK</sequence>
<dbReference type="GO" id="GO:0020037">
    <property type="term" value="F:heme binding"/>
    <property type="evidence" value="ECO:0007669"/>
    <property type="project" value="InterPro"/>
</dbReference>
<proteinExistence type="predicted"/>
<dbReference type="KEGG" id="nef:GP480_03365"/>
<protein>
    <submittedName>
        <fullName evidence="11">Cytochrome c biogenesis protein CcmE</fullName>
    </submittedName>
</protein>
<feature type="binding site" description="covalent" evidence="10">
    <location>
        <position position="118"/>
    </location>
    <ligand>
        <name>heme</name>
        <dbReference type="ChEBI" id="CHEBI:30413"/>
    </ligand>
</feature>
<dbReference type="InterPro" id="IPR036127">
    <property type="entry name" value="CcmE-like_sf"/>
</dbReference>
<dbReference type="PANTHER" id="PTHR34128">
    <property type="entry name" value="CYTOCHROME C-TYPE BIOGENESIS PROTEIN CCME HOMOLOG, MITOCHONDRIAL"/>
    <property type="match status" value="1"/>
</dbReference>
<evidence type="ECO:0000256" key="6">
    <source>
        <dbReference type="ARBA" id="ARBA00022968"/>
    </source>
</evidence>
<keyword evidence="2 10" id="KW-0349">Heme</keyword>
<evidence type="ECO:0000256" key="4">
    <source>
        <dbReference type="ARBA" id="ARBA00022723"/>
    </source>
</evidence>
<reference evidence="11 12" key="2">
    <citation type="journal article" date="2020" name="MBio">
        <title>Isolation and Molecular Analysis of a Novel Neorickettsia Species That Causes Potomac Horse Fever.</title>
        <authorList>
            <person name="Teymournejad O."/>
            <person name="Lin M."/>
            <person name="Bekebrede H."/>
            <person name="Kamr A."/>
            <person name="Toribio R.E."/>
            <person name="Arroyo L.G."/>
            <person name="Baird J.D."/>
            <person name="Rikihisa Y."/>
        </authorList>
    </citation>
    <scope>NUCLEOTIDE SEQUENCE [LARGE SCALE GENOMIC DNA]</scope>
    <source>
        <strain evidence="11 12">Fin17</strain>
    </source>
</reference>
<dbReference type="AlphaFoldDB" id="A0A6P1GCB3"/>
<dbReference type="GO" id="GO:0046872">
    <property type="term" value="F:metal ion binding"/>
    <property type="evidence" value="ECO:0007669"/>
    <property type="project" value="UniProtKB-KW"/>
</dbReference>
<keyword evidence="9" id="KW-0472">Membrane</keyword>
<dbReference type="InterPro" id="IPR012340">
    <property type="entry name" value="NA-bd_OB-fold"/>
</dbReference>
<keyword evidence="12" id="KW-1185">Reference proteome</keyword>
<evidence type="ECO:0000313" key="12">
    <source>
        <dbReference type="Proteomes" id="UP000464912"/>
    </source>
</evidence>
<dbReference type="EMBL" id="CP047224">
    <property type="protein sequence ID" value="QHD65441.1"/>
    <property type="molecule type" value="Genomic_DNA"/>
</dbReference>
<evidence type="ECO:0000256" key="3">
    <source>
        <dbReference type="ARBA" id="ARBA00022692"/>
    </source>
</evidence>
<keyword evidence="7" id="KW-1133">Transmembrane helix</keyword>
<dbReference type="GO" id="GO:0005886">
    <property type="term" value="C:plasma membrane"/>
    <property type="evidence" value="ECO:0007669"/>
    <property type="project" value="InterPro"/>
</dbReference>
<keyword evidence="6" id="KW-0735">Signal-anchor</keyword>
<evidence type="ECO:0000313" key="11">
    <source>
        <dbReference type="EMBL" id="QHD65441.1"/>
    </source>
</evidence>
<keyword evidence="4 10" id="KW-0479">Metal-binding</keyword>
<organism evidence="11 12">
    <name type="scientific">Neorickettsia findlayensis</name>
    <dbReference type="NCBI Taxonomy" id="2686014"/>
    <lineage>
        <taxon>Bacteria</taxon>
        <taxon>Pseudomonadati</taxon>
        <taxon>Pseudomonadota</taxon>
        <taxon>Alphaproteobacteria</taxon>
        <taxon>Rickettsiales</taxon>
        <taxon>Anaplasmataceae</taxon>
        <taxon>Neorickettsia</taxon>
    </lineage>
</organism>
<evidence type="ECO:0000256" key="5">
    <source>
        <dbReference type="ARBA" id="ARBA00022748"/>
    </source>
</evidence>
<dbReference type="PANTHER" id="PTHR34128:SF2">
    <property type="entry name" value="CYTOCHROME C-TYPE BIOGENESIS PROTEIN CCME HOMOLOG, MITOCHONDRIAL"/>
    <property type="match status" value="1"/>
</dbReference>
<keyword evidence="8 10" id="KW-0408">Iron</keyword>
<evidence type="ECO:0000256" key="8">
    <source>
        <dbReference type="ARBA" id="ARBA00023004"/>
    </source>
</evidence>
<feature type="binding site" description="axial binding residue" evidence="10">
    <location>
        <position position="122"/>
    </location>
    <ligand>
        <name>heme</name>
        <dbReference type="ChEBI" id="CHEBI:30413"/>
    </ligand>
    <ligandPart>
        <name>Fe</name>
        <dbReference type="ChEBI" id="CHEBI:18248"/>
    </ligandPart>
</feature>
<name>A0A6P1GCB3_9RICK</name>
<evidence type="ECO:0000256" key="1">
    <source>
        <dbReference type="ARBA" id="ARBA00004370"/>
    </source>
</evidence>
<gene>
    <name evidence="11" type="ORF">GP480_03365</name>
</gene>
<dbReference type="SUPFAM" id="SSF82093">
    <property type="entry name" value="Heme chaperone CcmE"/>
    <property type="match status" value="1"/>
</dbReference>
<dbReference type="InterPro" id="IPR004329">
    <property type="entry name" value="CcmE"/>
</dbReference>
<comment type="subcellular location">
    <subcellularLocation>
        <location evidence="1">Membrane</location>
    </subcellularLocation>
</comment>
<dbReference type="Gene3D" id="2.40.50.140">
    <property type="entry name" value="Nucleic acid-binding proteins"/>
    <property type="match status" value="1"/>
</dbReference>
<dbReference type="Proteomes" id="UP000464912">
    <property type="component" value="Chromosome"/>
</dbReference>
<dbReference type="RefSeq" id="WP_160095839.1">
    <property type="nucleotide sequence ID" value="NZ_CP047224.1"/>
</dbReference>
<evidence type="ECO:0000256" key="10">
    <source>
        <dbReference type="PIRSR" id="PIRSR604329-50"/>
    </source>
</evidence>
<keyword evidence="3" id="KW-0812">Transmembrane</keyword>
<dbReference type="GO" id="GO:0017003">
    <property type="term" value="P:protein-heme linkage"/>
    <property type="evidence" value="ECO:0007669"/>
    <property type="project" value="InterPro"/>
</dbReference>